<evidence type="ECO:0000313" key="3">
    <source>
        <dbReference type="Proteomes" id="UP000321580"/>
    </source>
</evidence>
<keyword evidence="1" id="KW-0732">Signal</keyword>
<dbReference type="AlphaFoldDB" id="A0A5C6RI82"/>
<dbReference type="Proteomes" id="UP000321580">
    <property type="component" value="Unassembled WGS sequence"/>
</dbReference>
<keyword evidence="3" id="KW-1185">Reference proteome</keyword>
<feature type="signal peptide" evidence="1">
    <location>
        <begin position="1"/>
        <end position="20"/>
    </location>
</feature>
<protein>
    <submittedName>
        <fullName evidence="2">Uncharacterized protein</fullName>
    </submittedName>
</protein>
<organism evidence="2 3">
    <name type="scientific">Phaeodactylibacter luteus</name>
    <dbReference type="NCBI Taxonomy" id="1564516"/>
    <lineage>
        <taxon>Bacteria</taxon>
        <taxon>Pseudomonadati</taxon>
        <taxon>Bacteroidota</taxon>
        <taxon>Saprospiria</taxon>
        <taxon>Saprospirales</taxon>
        <taxon>Haliscomenobacteraceae</taxon>
        <taxon>Phaeodactylibacter</taxon>
    </lineage>
</organism>
<accession>A0A5C6RI82</accession>
<comment type="caution">
    <text evidence="2">The sequence shown here is derived from an EMBL/GenBank/DDBJ whole genome shotgun (WGS) entry which is preliminary data.</text>
</comment>
<evidence type="ECO:0000256" key="1">
    <source>
        <dbReference type="SAM" id="SignalP"/>
    </source>
</evidence>
<reference evidence="2 3" key="1">
    <citation type="submission" date="2019-08" db="EMBL/GenBank/DDBJ databases">
        <title>Genome of Phaeodactylibacter luteus.</title>
        <authorList>
            <person name="Bowman J.P."/>
        </authorList>
    </citation>
    <scope>NUCLEOTIDE SEQUENCE [LARGE SCALE GENOMIC DNA]</scope>
    <source>
        <strain evidence="2 3">KCTC 42180</strain>
    </source>
</reference>
<proteinExistence type="predicted"/>
<feature type="chain" id="PRO_5022748787" evidence="1">
    <location>
        <begin position="21"/>
        <end position="158"/>
    </location>
</feature>
<gene>
    <name evidence="2" type="ORF">FRY97_16745</name>
</gene>
<dbReference type="RefSeq" id="WP_147168718.1">
    <property type="nucleotide sequence ID" value="NZ_VOOR01000042.1"/>
</dbReference>
<sequence>MKFLFSSMLALLFAVSPLCAQSSSEALPPVFKLGDHEAAFEGAKQKYSQTLLEVSGYDTKAAFSNWMEMMKAMDNYAQKVKYDINGVKLWLHVFWGANGQIAHMGYLLRPDSRNVEEVELAAFLKSFMNKYTFPATSSRPFSHYTGANFPVFSQRVEN</sequence>
<name>A0A5C6RI82_9BACT</name>
<dbReference type="OrthoDB" id="1493999at2"/>
<evidence type="ECO:0000313" key="2">
    <source>
        <dbReference type="EMBL" id="TXB61897.1"/>
    </source>
</evidence>
<dbReference type="EMBL" id="VOOR01000042">
    <property type="protein sequence ID" value="TXB61897.1"/>
    <property type="molecule type" value="Genomic_DNA"/>
</dbReference>